<dbReference type="EMBL" id="CACVAQ010000274">
    <property type="protein sequence ID" value="CAA6819472.1"/>
    <property type="molecule type" value="Genomic_DNA"/>
</dbReference>
<evidence type="ECO:0000313" key="3">
    <source>
        <dbReference type="EMBL" id="CAA6819472.1"/>
    </source>
</evidence>
<organism evidence="3">
    <name type="scientific">uncultured Aureispira sp</name>
    <dbReference type="NCBI Taxonomy" id="1331704"/>
    <lineage>
        <taxon>Bacteria</taxon>
        <taxon>Pseudomonadati</taxon>
        <taxon>Bacteroidota</taxon>
        <taxon>Saprospiria</taxon>
        <taxon>Saprospirales</taxon>
        <taxon>Saprospiraceae</taxon>
        <taxon>Aureispira</taxon>
        <taxon>environmental samples</taxon>
    </lineage>
</organism>
<dbReference type="InterPro" id="IPR002477">
    <property type="entry name" value="Peptidoglycan-bd-like"/>
</dbReference>
<sequence>MKRGDQGPKVKTLQYKLRKVLNRSLSIDGDYGPSTEKMVRLFQKLYNLTQDGHAGPKTNEKLDDVYKTMFKQNSELLHFGKRRFVVFVDAGHGGIDEKGKYVTPGKRAYHKGETMHERGHYYEGFENRLIAEGFIEACTNAGIMCVRTYHPYKDTSLSERTELIRSWLRRGYYGYLHSFHSNAISSSNSAAKLDATQGFMVFNTRGNNFSDKIADQHFKNVKATVGEDNWKYRTQSKTDGDVDYEVNFQILRETDLQEFYWFGAILDEWGFHSSKTDTKFIMQPENRIKRIEACLKTARWVKKGLDEVVHA</sequence>
<feature type="domain" description="MurNAc-LAA" evidence="2">
    <location>
        <begin position="86"/>
        <end position="293"/>
    </location>
</feature>
<dbReference type="GO" id="GO:0008745">
    <property type="term" value="F:N-acetylmuramoyl-L-alanine amidase activity"/>
    <property type="evidence" value="ECO:0007669"/>
    <property type="project" value="InterPro"/>
</dbReference>
<dbReference type="Gene3D" id="1.10.101.10">
    <property type="entry name" value="PGBD-like superfamily/PGBD"/>
    <property type="match status" value="1"/>
</dbReference>
<proteinExistence type="predicted"/>
<dbReference type="GO" id="GO:0009253">
    <property type="term" value="P:peptidoglycan catabolic process"/>
    <property type="evidence" value="ECO:0007669"/>
    <property type="project" value="InterPro"/>
</dbReference>
<dbReference type="InterPro" id="IPR002508">
    <property type="entry name" value="MurNAc-LAA_cat"/>
</dbReference>
<protein>
    <submittedName>
        <fullName evidence="3">N-acetylmuramoyl-L-alanine amidase</fullName>
    </submittedName>
</protein>
<dbReference type="SUPFAM" id="SSF53187">
    <property type="entry name" value="Zn-dependent exopeptidases"/>
    <property type="match status" value="1"/>
</dbReference>
<evidence type="ECO:0000259" key="2">
    <source>
        <dbReference type="Pfam" id="PF01520"/>
    </source>
</evidence>
<evidence type="ECO:0000259" key="1">
    <source>
        <dbReference type="Pfam" id="PF01471"/>
    </source>
</evidence>
<gene>
    <name evidence="3" type="ORF">HELGO_WM17817</name>
</gene>
<reference evidence="3" key="1">
    <citation type="submission" date="2020-01" db="EMBL/GenBank/DDBJ databases">
        <authorList>
            <person name="Meier V. D."/>
            <person name="Meier V D."/>
        </authorList>
    </citation>
    <scope>NUCLEOTIDE SEQUENCE</scope>
    <source>
        <strain evidence="3">HLG_WM_MAG_10</strain>
    </source>
</reference>
<name>A0A6S6TF35_9BACT</name>
<dbReference type="SUPFAM" id="SSF47090">
    <property type="entry name" value="PGBD-like"/>
    <property type="match status" value="1"/>
</dbReference>
<dbReference type="Pfam" id="PF01520">
    <property type="entry name" value="Amidase_3"/>
    <property type="match status" value="1"/>
</dbReference>
<dbReference type="AlphaFoldDB" id="A0A6S6TF35"/>
<dbReference type="Gene3D" id="3.40.630.40">
    <property type="entry name" value="Zn-dependent exopeptidases"/>
    <property type="match status" value="1"/>
</dbReference>
<feature type="domain" description="Peptidoglycan binding-like" evidence="1">
    <location>
        <begin position="6"/>
        <end position="62"/>
    </location>
</feature>
<dbReference type="InterPro" id="IPR036365">
    <property type="entry name" value="PGBD-like_sf"/>
</dbReference>
<accession>A0A6S6TF35</accession>
<dbReference type="InterPro" id="IPR036366">
    <property type="entry name" value="PGBDSf"/>
</dbReference>
<dbReference type="Pfam" id="PF01471">
    <property type="entry name" value="PG_binding_1"/>
    <property type="match status" value="1"/>
</dbReference>